<evidence type="ECO:0000256" key="7">
    <source>
        <dbReference type="ARBA" id="ARBA00023136"/>
    </source>
</evidence>
<dbReference type="Pfam" id="PF01478">
    <property type="entry name" value="Peptidase_A24"/>
    <property type="match status" value="1"/>
</dbReference>
<accession>A0A480ARI1</accession>
<evidence type="ECO:0000259" key="12">
    <source>
        <dbReference type="Pfam" id="PF06750"/>
    </source>
</evidence>
<keyword evidence="9" id="KW-0489">Methyltransferase</keyword>
<keyword evidence="9" id="KW-0511">Multifunctional enzyme</keyword>
<feature type="transmembrane region" description="Helical" evidence="10">
    <location>
        <begin position="248"/>
        <end position="273"/>
    </location>
</feature>
<keyword evidence="6 10" id="KW-1133">Transmembrane helix</keyword>
<evidence type="ECO:0000313" key="13">
    <source>
        <dbReference type="EMBL" id="GCL64174.1"/>
    </source>
</evidence>
<feature type="transmembrane region" description="Helical" evidence="10">
    <location>
        <begin position="285"/>
        <end position="307"/>
    </location>
</feature>
<dbReference type="GO" id="GO:0032259">
    <property type="term" value="P:methylation"/>
    <property type="evidence" value="ECO:0007669"/>
    <property type="project" value="UniProtKB-KW"/>
</dbReference>
<comment type="subcellular location">
    <subcellularLocation>
        <location evidence="1">Cell inner membrane</location>
        <topology evidence="1">Multi-pass membrane protein</topology>
    </subcellularLocation>
    <subcellularLocation>
        <location evidence="9">Cell membrane</location>
        <topology evidence="9">Multi-pass membrane protein</topology>
    </subcellularLocation>
</comment>
<evidence type="ECO:0000259" key="11">
    <source>
        <dbReference type="Pfam" id="PF01478"/>
    </source>
</evidence>
<evidence type="ECO:0000256" key="1">
    <source>
        <dbReference type="ARBA" id="ARBA00004429"/>
    </source>
</evidence>
<keyword evidence="3" id="KW-1003">Cell membrane</keyword>
<dbReference type="EC" id="3.4.23.43" evidence="9"/>
<evidence type="ECO:0000256" key="4">
    <source>
        <dbReference type="ARBA" id="ARBA00022519"/>
    </source>
</evidence>
<comment type="function">
    <text evidence="9">Plays an essential role in type IV pili and type II pseudopili formation by proteolytically removing the leader sequence from substrate proteins and subsequently monomethylating the alpha-amino group of the newly exposed N-terminal phenylalanine.</text>
</comment>
<evidence type="ECO:0000313" key="14">
    <source>
        <dbReference type="Proteomes" id="UP000301751"/>
    </source>
</evidence>
<evidence type="ECO:0000256" key="6">
    <source>
        <dbReference type="ARBA" id="ARBA00022989"/>
    </source>
</evidence>
<dbReference type="PANTHER" id="PTHR30487">
    <property type="entry name" value="TYPE 4 PREPILIN-LIKE PROTEINS LEADER PEPTIDE-PROCESSING ENZYME"/>
    <property type="match status" value="1"/>
</dbReference>
<dbReference type="InterPro" id="IPR050882">
    <property type="entry name" value="Prepilin_peptidase/N-MTase"/>
</dbReference>
<dbReference type="PANTHER" id="PTHR30487:SF0">
    <property type="entry name" value="PREPILIN LEADER PEPTIDASE_N-METHYLTRANSFERASE-RELATED"/>
    <property type="match status" value="1"/>
</dbReference>
<dbReference type="RefSeq" id="WP_137733900.1">
    <property type="nucleotide sequence ID" value="NZ_BJCL01000008.1"/>
</dbReference>
<dbReference type="Pfam" id="PF06750">
    <property type="entry name" value="A24_N_bact"/>
    <property type="match status" value="1"/>
</dbReference>
<dbReference type="PRINTS" id="PR00864">
    <property type="entry name" value="PREPILNPTASE"/>
</dbReference>
<proteinExistence type="inferred from homology"/>
<feature type="domain" description="Prepilin type IV endopeptidase peptidase" evidence="11">
    <location>
        <begin position="159"/>
        <end position="269"/>
    </location>
</feature>
<dbReference type="OrthoDB" id="9789291at2"/>
<dbReference type="AlphaFoldDB" id="A0A480ARI1"/>
<keyword evidence="9" id="KW-0645">Protease</keyword>
<keyword evidence="9" id="KW-0808">Transferase</keyword>
<evidence type="ECO:0000256" key="9">
    <source>
        <dbReference type="RuleBase" id="RU003794"/>
    </source>
</evidence>
<feature type="transmembrane region" description="Helical" evidence="10">
    <location>
        <begin position="207"/>
        <end position="227"/>
    </location>
</feature>
<keyword evidence="4" id="KW-0997">Cell inner membrane</keyword>
<dbReference type="InterPro" id="IPR000045">
    <property type="entry name" value="Prepilin_IV_endopep_pep"/>
</dbReference>
<evidence type="ECO:0000256" key="3">
    <source>
        <dbReference type="ARBA" id="ARBA00022475"/>
    </source>
</evidence>
<dbReference type="InterPro" id="IPR014032">
    <property type="entry name" value="Peptidase_A24A_bac"/>
</dbReference>
<dbReference type="GO" id="GO:0004190">
    <property type="term" value="F:aspartic-type endopeptidase activity"/>
    <property type="evidence" value="ECO:0007669"/>
    <property type="project" value="UniProtKB-EC"/>
</dbReference>
<comment type="catalytic activity">
    <reaction evidence="9">
        <text>Typically cleaves a -Gly-|-Phe- bond to release an N-terminal, basic peptide of 5-8 residues from type IV prepilin, and then N-methylates the new N-terminal amino group, the methyl donor being S-adenosyl-L-methionine.</text>
        <dbReference type="EC" id="3.4.23.43"/>
    </reaction>
</comment>
<organism evidence="13 14">
    <name type="scientific">Pseudaquabacterium pictum</name>
    <dbReference type="NCBI Taxonomy" id="2315236"/>
    <lineage>
        <taxon>Bacteria</taxon>
        <taxon>Pseudomonadati</taxon>
        <taxon>Pseudomonadota</taxon>
        <taxon>Betaproteobacteria</taxon>
        <taxon>Burkholderiales</taxon>
        <taxon>Sphaerotilaceae</taxon>
        <taxon>Pseudaquabacterium</taxon>
    </lineage>
</organism>
<evidence type="ECO:0000256" key="2">
    <source>
        <dbReference type="ARBA" id="ARBA00005801"/>
    </source>
</evidence>
<dbReference type="EMBL" id="BJCL01000008">
    <property type="protein sequence ID" value="GCL64174.1"/>
    <property type="molecule type" value="Genomic_DNA"/>
</dbReference>
<gene>
    <name evidence="13" type="primary">pilD</name>
    <name evidence="13" type="ORF">AQPW35_32550</name>
</gene>
<evidence type="ECO:0000256" key="5">
    <source>
        <dbReference type="ARBA" id="ARBA00022692"/>
    </source>
</evidence>
<dbReference type="Gene3D" id="1.20.120.1220">
    <property type="match status" value="1"/>
</dbReference>
<feature type="domain" description="Prepilin peptidase A24 N-terminal" evidence="12">
    <location>
        <begin position="17"/>
        <end position="147"/>
    </location>
</feature>
<dbReference type="EC" id="2.1.1.-" evidence="9"/>
<dbReference type="GO" id="GO:0008168">
    <property type="term" value="F:methyltransferase activity"/>
    <property type="evidence" value="ECO:0007669"/>
    <property type="project" value="UniProtKB-KW"/>
</dbReference>
<protein>
    <recommendedName>
        <fullName evidence="9">Prepilin leader peptidase/N-methyltransferase</fullName>
        <ecNumber evidence="9">2.1.1.-</ecNumber>
        <ecNumber evidence="9">3.4.23.43</ecNumber>
    </recommendedName>
</protein>
<reference evidence="14" key="1">
    <citation type="submission" date="2019-03" db="EMBL/GenBank/DDBJ databases">
        <title>Aquabacterium pictum sp.nov., the first bacteriochlorophyll a-containing freshwater bacterium in the genus Aquabacterium of the class Betaproteobacteria.</title>
        <authorList>
            <person name="Hirose S."/>
            <person name="Tank M."/>
            <person name="Hara E."/>
            <person name="Tamaki H."/>
            <person name="Takaichi S."/>
            <person name="Haruta S."/>
            <person name="Hanada S."/>
        </authorList>
    </citation>
    <scope>NUCLEOTIDE SEQUENCE [LARGE SCALE GENOMIC DNA]</scope>
    <source>
        <strain evidence="14">W35</strain>
    </source>
</reference>
<feature type="transmembrane region" description="Helical" evidence="10">
    <location>
        <begin position="12"/>
        <end position="30"/>
    </location>
</feature>
<feature type="transmembrane region" description="Helical" evidence="10">
    <location>
        <begin position="182"/>
        <end position="201"/>
    </location>
</feature>
<evidence type="ECO:0000256" key="8">
    <source>
        <dbReference type="RuleBase" id="RU003793"/>
    </source>
</evidence>
<keyword evidence="9" id="KW-0378">Hydrolase</keyword>
<feature type="transmembrane region" description="Helical" evidence="10">
    <location>
        <begin position="155"/>
        <end position="173"/>
    </location>
</feature>
<dbReference type="Proteomes" id="UP000301751">
    <property type="component" value="Unassembled WGS sequence"/>
</dbReference>
<comment type="similarity">
    <text evidence="2 8">Belongs to the peptidase A24 family.</text>
</comment>
<evidence type="ECO:0000256" key="10">
    <source>
        <dbReference type="SAM" id="Phobius"/>
    </source>
</evidence>
<dbReference type="GO" id="GO:0005886">
    <property type="term" value="C:plasma membrane"/>
    <property type="evidence" value="ECO:0007669"/>
    <property type="project" value="UniProtKB-SubCell"/>
</dbReference>
<dbReference type="InterPro" id="IPR010627">
    <property type="entry name" value="Prepilin_pept_A24_N"/>
</dbReference>
<keyword evidence="14" id="KW-1185">Reference proteome</keyword>
<dbReference type="GO" id="GO:0006465">
    <property type="term" value="P:signal peptide processing"/>
    <property type="evidence" value="ECO:0007669"/>
    <property type="project" value="TreeGrafter"/>
</dbReference>
<comment type="caution">
    <text evidence="13">The sequence shown here is derived from an EMBL/GenBank/DDBJ whole genome shotgun (WGS) entry which is preliminary data.</text>
</comment>
<sequence length="310" mass="32553">MGVPSAEVLLSPWVLGLLGLVIGSFLNVVIHRLPQLLEREWLGDAAGYLQDEAAIGRVLGSSPQRTAELGRQGAALAADVQALPAMSLSRPRSRCPQCGHQLAWHENIPLLGWLRLGGKCSACGTRISARYPIVEALTGLLFAGAGWLAGPTPAAAVYCLALALLVAAAFIDLDTTLLPDDLTLPLIGLGLVAAWLTWTPVALPDAALGAFFGYFSLWFVAFVYKLVRGVQGMAEGDFKLLAGLGALLGWQALPSIILLSSAVGAVVGIFMIVARGHGRNVPIPFGPYLVGGGVCALFFGTQLSQLWPIP</sequence>
<keyword evidence="5 9" id="KW-0812">Transmembrane</keyword>
<name>A0A480ARI1_9BURK</name>
<keyword evidence="7 10" id="KW-0472">Membrane</keyword>